<keyword evidence="3" id="KW-1185">Reference proteome</keyword>
<evidence type="ECO:0000313" key="2">
    <source>
        <dbReference type="EMBL" id="CAL1539191.1"/>
    </source>
</evidence>
<dbReference type="AlphaFoldDB" id="A0AAV2HZZ1"/>
<comment type="caution">
    <text evidence="2">The sequence shown here is derived from an EMBL/GenBank/DDBJ whole genome shotgun (WGS) entry which is preliminary data.</text>
</comment>
<organism evidence="2 3">
    <name type="scientific">Lymnaea stagnalis</name>
    <name type="common">Great pond snail</name>
    <name type="synonym">Helix stagnalis</name>
    <dbReference type="NCBI Taxonomy" id="6523"/>
    <lineage>
        <taxon>Eukaryota</taxon>
        <taxon>Metazoa</taxon>
        <taxon>Spiralia</taxon>
        <taxon>Lophotrochozoa</taxon>
        <taxon>Mollusca</taxon>
        <taxon>Gastropoda</taxon>
        <taxon>Heterobranchia</taxon>
        <taxon>Euthyneura</taxon>
        <taxon>Panpulmonata</taxon>
        <taxon>Hygrophila</taxon>
        <taxon>Lymnaeoidea</taxon>
        <taxon>Lymnaeidae</taxon>
        <taxon>Lymnaea</taxon>
    </lineage>
</organism>
<dbReference type="Proteomes" id="UP001497497">
    <property type="component" value="Unassembled WGS sequence"/>
</dbReference>
<protein>
    <submittedName>
        <fullName evidence="2">Uncharacterized protein</fullName>
    </submittedName>
</protein>
<evidence type="ECO:0000256" key="1">
    <source>
        <dbReference type="SAM" id="MobiDB-lite"/>
    </source>
</evidence>
<sequence>SSTTSEDSTKSKRVSFASEVSFHSPHQSPKCSPKRQSDDTKTVKLEVEAIEMGGDMLTLHLIEESK</sequence>
<proteinExistence type="predicted"/>
<feature type="non-terminal residue" evidence="2">
    <location>
        <position position="1"/>
    </location>
</feature>
<feature type="region of interest" description="Disordered" evidence="1">
    <location>
        <begin position="1"/>
        <end position="41"/>
    </location>
</feature>
<dbReference type="EMBL" id="CAXITT010000331">
    <property type="protein sequence ID" value="CAL1539191.1"/>
    <property type="molecule type" value="Genomic_DNA"/>
</dbReference>
<reference evidence="2 3" key="1">
    <citation type="submission" date="2024-04" db="EMBL/GenBank/DDBJ databases">
        <authorList>
            <consortium name="Genoscope - CEA"/>
            <person name="William W."/>
        </authorList>
    </citation>
    <scope>NUCLEOTIDE SEQUENCE [LARGE SCALE GENOMIC DNA]</scope>
</reference>
<evidence type="ECO:0000313" key="3">
    <source>
        <dbReference type="Proteomes" id="UP001497497"/>
    </source>
</evidence>
<name>A0AAV2HZZ1_LYMST</name>
<accession>A0AAV2HZZ1</accession>
<gene>
    <name evidence="2" type="ORF">GSLYS_00013010001</name>
</gene>